<comment type="caution">
    <text evidence="3">The sequence shown here is derived from an EMBL/GenBank/DDBJ whole genome shotgun (WGS) entry which is preliminary data.</text>
</comment>
<keyword evidence="4" id="KW-1185">Reference proteome</keyword>
<gene>
    <name evidence="3" type="ORF">BaRGS_00024594</name>
</gene>
<evidence type="ECO:0000256" key="2">
    <source>
        <dbReference type="SAM" id="Phobius"/>
    </source>
</evidence>
<dbReference type="EMBL" id="JACVVK020000214">
    <property type="protein sequence ID" value="KAK7484224.1"/>
    <property type="molecule type" value="Genomic_DNA"/>
</dbReference>
<organism evidence="3 4">
    <name type="scientific">Batillaria attramentaria</name>
    <dbReference type="NCBI Taxonomy" id="370345"/>
    <lineage>
        <taxon>Eukaryota</taxon>
        <taxon>Metazoa</taxon>
        <taxon>Spiralia</taxon>
        <taxon>Lophotrochozoa</taxon>
        <taxon>Mollusca</taxon>
        <taxon>Gastropoda</taxon>
        <taxon>Caenogastropoda</taxon>
        <taxon>Sorbeoconcha</taxon>
        <taxon>Cerithioidea</taxon>
        <taxon>Batillariidae</taxon>
        <taxon>Batillaria</taxon>
    </lineage>
</organism>
<evidence type="ECO:0000256" key="1">
    <source>
        <dbReference type="SAM" id="MobiDB-lite"/>
    </source>
</evidence>
<keyword evidence="2" id="KW-0812">Transmembrane</keyword>
<keyword evidence="2" id="KW-1133">Transmembrane helix</keyword>
<evidence type="ECO:0000313" key="4">
    <source>
        <dbReference type="Proteomes" id="UP001519460"/>
    </source>
</evidence>
<feature type="transmembrane region" description="Helical" evidence="2">
    <location>
        <begin position="6"/>
        <end position="24"/>
    </location>
</feature>
<feature type="compositionally biased region" description="Basic and acidic residues" evidence="1">
    <location>
        <begin position="169"/>
        <end position="182"/>
    </location>
</feature>
<dbReference type="Proteomes" id="UP001519460">
    <property type="component" value="Unassembled WGS sequence"/>
</dbReference>
<sequence>NLKVIIGAAVAAFLLFTATVIVIIRHRMGRNTTQPQPAVVLDVIERRSLARDGDGSAPSEHLYWDADPPAADGRDGVVDKNVIVNLSCTIADNAPPPVCHGPRNPPADYLNPEPSRDETEEEGAEFHTVPFYQNTELRNIEATGVSSDSSQTAPSNNDGHGATGASNNRHRETGSSDDKQGSDSETDSAGYLRHSPRLYENTKP</sequence>
<proteinExistence type="predicted"/>
<dbReference type="AlphaFoldDB" id="A0ABD0KAS2"/>
<keyword evidence="2" id="KW-0472">Membrane</keyword>
<feature type="region of interest" description="Disordered" evidence="1">
    <location>
        <begin position="93"/>
        <end position="204"/>
    </location>
</feature>
<protein>
    <submittedName>
        <fullName evidence="3">Uncharacterized protein</fullName>
    </submittedName>
</protein>
<name>A0ABD0KAS2_9CAEN</name>
<feature type="non-terminal residue" evidence="3">
    <location>
        <position position="1"/>
    </location>
</feature>
<evidence type="ECO:0000313" key="3">
    <source>
        <dbReference type="EMBL" id="KAK7484224.1"/>
    </source>
</evidence>
<accession>A0ABD0KAS2</accession>
<feature type="compositionally biased region" description="Polar residues" evidence="1">
    <location>
        <begin position="144"/>
        <end position="158"/>
    </location>
</feature>
<reference evidence="3 4" key="1">
    <citation type="journal article" date="2023" name="Sci. Data">
        <title>Genome assembly of the Korean intertidal mud-creeper Batillaria attramentaria.</title>
        <authorList>
            <person name="Patra A.K."/>
            <person name="Ho P.T."/>
            <person name="Jun S."/>
            <person name="Lee S.J."/>
            <person name="Kim Y."/>
            <person name="Won Y.J."/>
        </authorList>
    </citation>
    <scope>NUCLEOTIDE SEQUENCE [LARGE SCALE GENOMIC DNA]</scope>
    <source>
        <strain evidence="3">Wonlab-2016</strain>
    </source>
</reference>
<feature type="compositionally biased region" description="Pro residues" evidence="1">
    <location>
        <begin position="94"/>
        <end position="105"/>
    </location>
</feature>